<dbReference type="InterPro" id="IPR041492">
    <property type="entry name" value="HAD_2"/>
</dbReference>
<reference evidence="6 7" key="1">
    <citation type="submission" date="2019-12" db="EMBL/GenBank/DDBJ databases">
        <authorList>
            <person name="Li M."/>
        </authorList>
    </citation>
    <scope>NUCLEOTIDE SEQUENCE [LARGE SCALE GENOMIC DNA]</scope>
    <source>
        <strain evidence="6 7">GBMRC 2024</strain>
    </source>
</reference>
<keyword evidence="6" id="KW-0378">Hydrolase</keyword>
<name>A0A6L7G5Q4_9RHOB</name>
<sequence length="215" mass="22875">MTEGFPHAAVLWDIDGTLADSEPLHLETFRRVAASVGVTLPEDFHERTVGRSEEMSLGLLQSDYGLPLGMAEWTKRRFADYISHAPEIPAIPETLALWHRLAALGVAQALVSNSDRMIVAANIATLGLERPGLVSVTRNDVVQGKPAPEPYLRAALLLGVAPEACAVVEDSATGMRAGLAAGATVYAVPHAEGDLLEGVRPLADLLARLPEDQTA</sequence>
<dbReference type="GO" id="GO:0046872">
    <property type="term" value="F:metal ion binding"/>
    <property type="evidence" value="ECO:0007669"/>
    <property type="project" value="UniProtKB-KW"/>
</dbReference>
<keyword evidence="7" id="KW-1185">Reference proteome</keyword>
<dbReference type="CDD" id="cd07505">
    <property type="entry name" value="HAD_BPGM-like"/>
    <property type="match status" value="1"/>
</dbReference>
<keyword evidence="3" id="KW-0479">Metal-binding</keyword>
<comment type="similarity">
    <text evidence="2">Belongs to the HAD-like hydrolase superfamily. CbbY/CbbZ/Gph/YieH family.</text>
</comment>
<dbReference type="GO" id="GO:0016787">
    <property type="term" value="F:hydrolase activity"/>
    <property type="evidence" value="ECO:0007669"/>
    <property type="project" value="UniProtKB-KW"/>
</dbReference>
<dbReference type="InterPro" id="IPR051600">
    <property type="entry name" value="Beta-PGM-like"/>
</dbReference>
<evidence type="ECO:0000256" key="4">
    <source>
        <dbReference type="ARBA" id="ARBA00022842"/>
    </source>
</evidence>
<organism evidence="6 7">
    <name type="scientific">Pseudooceanicola albus</name>
    <dbReference type="NCBI Taxonomy" id="2692189"/>
    <lineage>
        <taxon>Bacteria</taxon>
        <taxon>Pseudomonadati</taxon>
        <taxon>Pseudomonadota</taxon>
        <taxon>Alphaproteobacteria</taxon>
        <taxon>Rhodobacterales</taxon>
        <taxon>Paracoccaceae</taxon>
        <taxon>Pseudooceanicola</taxon>
    </lineage>
</organism>
<keyword evidence="4" id="KW-0460">Magnesium</keyword>
<comment type="cofactor">
    <cofactor evidence="1">
        <name>Mg(2+)</name>
        <dbReference type="ChEBI" id="CHEBI:18420"/>
    </cofactor>
</comment>
<evidence type="ECO:0000256" key="3">
    <source>
        <dbReference type="ARBA" id="ARBA00022723"/>
    </source>
</evidence>
<dbReference type="NCBIfam" id="TIGR01509">
    <property type="entry name" value="HAD-SF-IA-v3"/>
    <property type="match status" value="1"/>
</dbReference>
<dbReference type="Gene3D" id="3.40.50.1000">
    <property type="entry name" value="HAD superfamily/HAD-like"/>
    <property type="match status" value="1"/>
</dbReference>
<dbReference type="Proteomes" id="UP000477911">
    <property type="component" value="Unassembled WGS sequence"/>
</dbReference>
<evidence type="ECO:0000256" key="1">
    <source>
        <dbReference type="ARBA" id="ARBA00001946"/>
    </source>
</evidence>
<dbReference type="InterPro" id="IPR023214">
    <property type="entry name" value="HAD_sf"/>
</dbReference>
<dbReference type="EMBL" id="WUMU01000007">
    <property type="protein sequence ID" value="MXN17993.1"/>
    <property type="molecule type" value="Genomic_DNA"/>
</dbReference>
<dbReference type="InterPro" id="IPR023198">
    <property type="entry name" value="PGP-like_dom2"/>
</dbReference>
<keyword evidence="5" id="KW-0119">Carbohydrate metabolism</keyword>
<accession>A0A6L7G5Q4</accession>
<evidence type="ECO:0000256" key="2">
    <source>
        <dbReference type="ARBA" id="ARBA00006171"/>
    </source>
</evidence>
<evidence type="ECO:0000256" key="5">
    <source>
        <dbReference type="ARBA" id="ARBA00023277"/>
    </source>
</evidence>
<dbReference type="RefSeq" id="WP_160893897.1">
    <property type="nucleotide sequence ID" value="NZ_WUMU01000007.1"/>
</dbReference>
<protein>
    <submittedName>
        <fullName evidence="6">HAD-IA family hydrolase</fullName>
    </submittedName>
</protein>
<dbReference type="AlphaFoldDB" id="A0A6L7G5Q4"/>
<dbReference type="SFLD" id="SFLDS00003">
    <property type="entry name" value="Haloacid_Dehalogenase"/>
    <property type="match status" value="1"/>
</dbReference>
<evidence type="ECO:0000313" key="7">
    <source>
        <dbReference type="Proteomes" id="UP000477911"/>
    </source>
</evidence>
<proteinExistence type="inferred from homology"/>
<gene>
    <name evidence="6" type="ORF">GR170_09115</name>
</gene>
<evidence type="ECO:0000313" key="6">
    <source>
        <dbReference type="EMBL" id="MXN17993.1"/>
    </source>
</evidence>
<comment type="caution">
    <text evidence="6">The sequence shown here is derived from an EMBL/GenBank/DDBJ whole genome shotgun (WGS) entry which is preliminary data.</text>
</comment>
<dbReference type="PANTHER" id="PTHR46193:SF18">
    <property type="entry name" value="HEXITOL PHOSPHATASE B"/>
    <property type="match status" value="1"/>
</dbReference>
<dbReference type="SFLD" id="SFLDG01129">
    <property type="entry name" value="C1.5:_HAD__Beta-PGM__Phosphata"/>
    <property type="match status" value="1"/>
</dbReference>
<dbReference type="Pfam" id="PF13419">
    <property type="entry name" value="HAD_2"/>
    <property type="match status" value="1"/>
</dbReference>
<dbReference type="InterPro" id="IPR006439">
    <property type="entry name" value="HAD-SF_hydro_IA"/>
</dbReference>
<dbReference type="SUPFAM" id="SSF56784">
    <property type="entry name" value="HAD-like"/>
    <property type="match status" value="1"/>
</dbReference>
<dbReference type="PANTHER" id="PTHR46193">
    <property type="entry name" value="6-PHOSPHOGLUCONATE PHOSPHATASE"/>
    <property type="match status" value="1"/>
</dbReference>
<dbReference type="InterPro" id="IPR036412">
    <property type="entry name" value="HAD-like_sf"/>
</dbReference>
<dbReference type="Gene3D" id="1.10.150.240">
    <property type="entry name" value="Putative phosphatase, domain 2"/>
    <property type="match status" value="1"/>
</dbReference>